<dbReference type="RefSeq" id="WP_197642467.1">
    <property type="nucleotide sequence ID" value="NZ_JAEACP010000005.1"/>
</dbReference>
<dbReference type="EMBL" id="JBHRSM010000001">
    <property type="protein sequence ID" value="MFC3084652.1"/>
    <property type="molecule type" value="Genomic_DNA"/>
</dbReference>
<dbReference type="Proteomes" id="UP001595445">
    <property type="component" value="Unassembled WGS sequence"/>
</dbReference>
<gene>
    <name evidence="2" type="ORF">ACFOD6_01200</name>
</gene>
<protein>
    <submittedName>
        <fullName evidence="2">EF-hand domain-containing protein</fullName>
    </submittedName>
</protein>
<organism evidence="2 3">
    <name type="scientific">Tabrizicola soli</name>
    <dbReference type="NCBI Taxonomy" id="2185115"/>
    <lineage>
        <taxon>Bacteria</taxon>
        <taxon>Pseudomonadati</taxon>
        <taxon>Pseudomonadota</taxon>
        <taxon>Alphaproteobacteria</taxon>
        <taxon>Rhodobacterales</taxon>
        <taxon>Paracoccaceae</taxon>
        <taxon>Tabrizicola</taxon>
    </lineage>
</organism>
<feature type="signal peptide" evidence="1">
    <location>
        <begin position="1"/>
        <end position="19"/>
    </location>
</feature>
<keyword evidence="1" id="KW-0732">Signal</keyword>
<comment type="caution">
    <text evidence="2">The sequence shown here is derived from an EMBL/GenBank/DDBJ whole genome shotgun (WGS) entry which is preliminary data.</text>
</comment>
<name>A0ABV7DNT4_9RHOB</name>
<evidence type="ECO:0000313" key="3">
    <source>
        <dbReference type="Proteomes" id="UP001595445"/>
    </source>
</evidence>
<dbReference type="InterPro" id="IPR018247">
    <property type="entry name" value="EF_Hand_1_Ca_BS"/>
</dbReference>
<evidence type="ECO:0000256" key="1">
    <source>
        <dbReference type="SAM" id="SignalP"/>
    </source>
</evidence>
<dbReference type="Gene3D" id="1.10.238.10">
    <property type="entry name" value="EF-hand"/>
    <property type="match status" value="1"/>
</dbReference>
<proteinExistence type="predicted"/>
<keyword evidence="3" id="KW-1185">Reference proteome</keyword>
<sequence length="85" mass="8736">MTRIAMFLAPLALATAAVAQTATLPEVTDTDGNGTWSLVELQAVWTDLTEEGFAGIDTNTDGQVDATELQTALDNGVIAAPATGN</sequence>
<dbReference type="PROSITE" id="PS00018">
    <property type="entry name" value="EF_HAND_1"/>
    <property type="match status" value="1"/>
</dbReference>
<dbReference type="InterPro" id="IPR011992">
    <property type="entry name" value="EF-hand-dom_pair"/>
</dbReference>
<dbReference type="SUPFAM" id="SSF47473">
    <property type="entry name" value="EF-hand"/>
    <property type="match status" value="1"/>
</dbReference>
<accession>A0ABV7DNT4</accession>
<evidence type="ECO:0000313" key="2">
    <source>
        <dbReference type="EMBL" id="MFC3084652.1"/>
    </source>
</evidence>
<feature type="chain" id="PRO_5045494977" evidence="1">
    <location>
        <begin position="20"/>
        <end position="85"/>
    </location>
</feature>
<reference evidence="3" key="1">
    <citation type="journal article" date="2019" name="Int. J. Syst. Evol. Microbiol.">
        <title>The Global Catalogue of Microorganisms (GCM) 10K type strain sequencing project: providing services to taxonomists for standard genome sequencing and annotation.</title>
        <authorList>
            <consortium name="The Broad Institute Genomics Platform"/>
            <consortium name="The Broad Institute Genome Sequencing Center for Infectious Disease"/>
            <person name="Wu L."/>
            <person name="Ma J."/>
        </authorList>
    </citation>
    <scope>NUCLEOTIDE SEQUENCE [LARGE SCALE GENOMIC DNA]</scope>
    <source>
        <strain evidence="3">KCTC 62102</strain>
    </source>
</reference>